<proteinExistence type="predicted"/>
<sequence length="112" mass="12646">SRSLRYLRSWLERGREGRPCNRNPPQRTVEGPPCPGARLNTRDQPDDESDEEVSAMRGFDSALVAVRVDWSAESPMRRRPTLRHNSQQFTAARARVPATESSVCTGLHFTVP</sequence>
<organism evidence="2 3">
    <name type="scientific">Cyphomyrmex costatus</name>
    <dbReference type="NCBI Taxonomy" id="456900"/>
    <lineage>
        <taxon>Eukaryota</taxon>
        <taxon>Metazoa</taxon>
        <taxon>Ecdysozoa</taxon>
        <taxon>Arthropoda</taxon>
        <taxon>Hexapoda</taxon>
        <taxon>Insecta</taxon>
        <taxon>Pterygota</taxon>
        <taxon>Neoptera</taxon>
        <taxon>Endopterygota</taxon>
        <taxon>Hymenoptera</taxon>
        <taxon>Apocrita</taxon>
        <taxon>Aculeata</taxon>
        <taxon>Formicoidea</taxon>
        <taxon>Formicidae</taxon>
        <taxon>Myrmicinae</taxon>
        <taxon>Cyphomyrmex</taxon>
    </lineage>
</organism>
<evidence type="ECO:0000313" key="3">
    <source>
        <dbReference type="Proteomes" id="UP000078542"/>
    </source>
</evidence>
<dbReference type="AlphaFoldDB" id="A0A195CTS4"/>
<feature type="non-terminal residue" evidence="2">
    <location>
        <position position="1"/>
    </location>
</feature>
<keyword evidence="3" id="KW-1185">Reference proteome</keyword>
<evidence type="ECO:0000313" key="2">
    <source>
        <dbReference type="EMBL" id="KYN04091.1"/>
    </source>
</evidence>
<accession>A0A195CTS4</accession>
<gene>
    <name evidence="2" type="ORF">ALC62_04855</name>
</gene>
<evidence type="ECO:0000256" key="1">
    <source>
        <dbReference type="SAM" id="MobiDB-lite"/>
    </source>
</evidence>
<dbReference type="EMBL" id="KQ977279">
    <property type="protein sequence ID" value="KYN04091.1"/>
    <property type="molecule type" value="Genomic_DNA"/>
</dbReference>
<name>A0A195CTS4_9HYME</name>
<dbReference type="Proteomes" id="UP000078542">
    <property type="component" value="Unassembled WGS sequence"/>
</dbReference>
<reference evidence="2 3" key="1">
    <citation type="submission" date="2016-03" db="EMBL/GenBank/DDBJ databases">
        <title>Cyphomyrmex costatus WGS genome.</title>
        <authorList>
            <person name="Nygaard S."/>
            <person name="Hu H."/>
            <person name="Boomsma J."/>
            <person name="Zhang G."/>
        </authorList>
    </citation>
    <scope>NUCLEOTIDE SEQUENCE [LARGE SCALE GENOMIC DNA]</scope>
    <source>
        <strain evidence="2">MS0001</strain>
        <tissue evidence="2">Whole body</tissue>
    </source>
</reference>
<protein>
    <submittedName>
        <fullName evidence="2">Uncharacterized protein</fullName>
    </submittedName>
</protein>
<feature type="region of interest" description="Disordered" evidence="1">
    <location>
        <begin position="14"/>
        <end position="57"/>
    </location>
</feature>